<feature type="transmembrane region" description="Helical" evidence="6">
    <location>
        <begin position="188"/>
        <end position="205"/>
    </location>
</feature>
<protein>
    <submittedName>
        <fullName evidence="9">DMT family transporter</fullName>
    </submittedName>
</protein>
<evidence type="ECO:0000313" key="11">
    <source>
        <dbReference type="Proteomes" id="UP000822331"/>
    </source>
</evidence>
<proteinExistence type="inferred from homology"/>
<keyword evidence="11" id="KW-1185">Reference proteome</keyword>
<evidence type="ECO:0000313" key="9">
    <source>
        <dbReference type="EMBL" id="QTG02873.1"/>
    </source>
</evidence>
<dbReference type="InterPro" id="IPR000620">
    <property type="entry name" value="EamA_dom"/>
</dbReference>
<evidence type="ECO:0000256" key="4">
    <source>
        <dbReference type="ARBA" id="ARBA00022989"/>
    </source>
</evidence>
<comment type="similarity">
    <text evidence="2">Belongs to the EamA transporter family.</text>
</comment>
<dbReference type="Proteomes" id="UP000822331">
    <property type="component" value="Unassembled WGS sequence"/>
</dbReference>
<reference evidence="9" key="2">
    <citation type="submission" date="2020-02" db="EMBL/GenBank/DDBJ databases">
        <title>Unexpected conservation and global transmission of agrobacterial virulence plasmids.</title>
        <authorList>
            <person name="Weisberg A.J."/>
            <person name="Davis E.W. II"/>
            <person name="Tabima J.R."/>
            <person name="Belcher M.S."/>
            <person name="Miller M."/>
            <person name="Kuo C.-H."/>
            <person name="Loper J.E."/>
            <person name="Grunwald N.J."/>
            <person name="Putnam M.L."/>
            <person name="Chang J.H."/>
        </authorList>
    </citation>
    <scope>NUCLEOTIDE SEQUENCE</scope>
    <source>
        <strain evidence="9">W2/73</strain>
    </source>
</reference>
<dbReference type="KEGG" id="arui:G6M88_21140"/>
<dbReference type="SUPFAM" id="SSF103481">
    <property type="entry name" value="Multidrug resistance efflux transporter EmrE"/>
    <property type="match status" value="2"/>
</dbReference>
<dbReference type="RefSeq" id="WP_083212624.1">
    <property type="nucleotide sequence ID" value="NZ_CP049207.1"/>
</dbReference>
<feature type="transmembrane region" description="Helical" evidence="6">
    <location>
        <begin position="127"/>
        <end position="144"/>
    </location>
</feature>
<feature type="transmembrane region" description="Helical" evidence="6">
    <location>
        <begin position="156"/>
        <end position="176"/>
    </location>
</feature>
<evidence type="ECO:0000256" key="2">
    <source>
        <dbReference type="ARBA" id="ARBA00007362"/>
    </source>
</evidence>
<evidence type="ECO:0000259" key="7">
    <source>
        <dbReference type="Pfam" id="PF00892"/>
    </source>
</evidence>
<feature type="transmembrane region" description="Helical" evidence="6">
    <location>
        <begin position="43"/>
        <end position="61"/>
    </location>
</feature>
<evidence type="ECO:0000256" key="5">
    <source>
        <dbReference type="ARBA" id="ARBA00023136"/>
    </source>
</evidence>
<keyword evidence="5 6" id="KW-0472">Membrane</keyword>
<dbReference type="AlphaFoldDB" id="A0AAE7UQD4"/>
<dbReference type="EMBL" id="JAAMCP010000012">
    <property type="protein sequence ID" value="NTF39231.1"/>
    <property type="molecule type" value="Genomic_DNA"/>
</dbReference>
<keyword evidence="4 6" id="KW-1133">Transmembrane helix</keyword>
<dbReference type="InterPro" id="IPR050638">
    <property type="entry name" value="AA-Vitamin_Transporters"/>
</dbReference>
<comment type="subcellular location">
    <subcellularLocation>
        <location evidence="1">Membrane</location>
        <topology evidence="1">Multi-pass membrane protein</topology>
    </subcellularLocation>
</comment>
<feature type="transmembrane region" description="Helical" evidence="6">
    <location>
        <begin position="274"/>
        <end position="293"/>
    </location>
</feature>
<evidence type="ECO:0000313" key="8">
    <source>
        <dbReference type="EMBL" id="NTF39231.1"/>
    </source>
</evidence>
<dbReference type="InterPro" id="IPR037185">
    <property type="entry name" value="EmrE-like"/>
</dbReference>
<dbReference type="PANTHER" id="PTHR32322">
    <property type="entry name" value="INNER MEMBRANE TRANSPORTER"/>
    <property type="match status" value="1"/>
</dbReference>
<feature type="transmembrane region" description="Helical" evidence="6">
    <location>
        <begin position="73"/>
        <end position="94"/>
    </location>
</feature>
<dbReference type="Pfam" id="PF00892">
    <property type="entry name" value="EamA"/>
    <property type="match status" value="2"/>
</dbReference>
<evidence type="ECO:0000313" key="10">
    <source>
        <dbReference type="Proteomes" id="UP000663912"/>
    </source>
</evidence>
<keyword evidence="3 6" id="KW-0812">Transmembrane</keyword>
<feature type="domain" description="EamA" evidence="7">
    <location>
        <begin position="162"/>
        <end position="289"/>
    </location>
</feature>
<reference evidence="8 11" key="1">
    <citation type="journal article" date="2020" name="Science">
        <title>Unexpected conservation and global transmission of agrobacterial virulence plasmids.</title>
        <authorList>
            <person name="Weisberg A.J."/>
            <person name="Davis E.W. 2nd"/>
            <person name="Tabima J."/>
            <person name="Belcher M.S."/>
            <person name="Miller M."/>
            <person name="Kuo C.H."/>
            <person name="Loper J.E."/>
            <person name="Grunwald N.J."/>
            <person name="Putnam M.L."/>
            <person name="Chang J.H."/>
        </authorList>
    </citation>
    <scope>NUCLEOTIDE SEQUENCE [LARGE SCALE GENOMIC DNA]</scope>
    <source>
        <strain evidence="8 11">A19/93</strain>
    </source>
</reference>
<dbReference type="GO" id="GO:0016020">
    <property type="term" value="C:membrane"/>
    <property type="evidence" value="ECO:0007669"/>
    <property type="project" value="UniProtKB-SubCell"/>
</dbReference>
<feature type="transmembrane region" description="Helical" evidence="6">
    <location>
        <begin position="100"/>
        <end position="120"/>
    </location>
</feature>
<evidence type="ECO:0000256" key="1">
    <source>
        <dbReference type="ARBA" id="ARBA00004141"/>
    </source>
</evidence>
<dbReference type="EMBL" id="CP049207">
    <property type="protein sequence ID" value="QTG02873.1"/>
    <property type="molecule type" value="Genomic_DNA"/>
</dbReference>
<feature type="transmembrane region" description="Helical" evidence="6">
    <location>
        <begin position="217"/>
        <end position="235"/>
    </location>
</feature>
<dbReference type="Gene3D" id="1.10.3730.20">
    <property type="match status" value="1"/>
</dbReference>
<evidence type="ECO:0000256" key="6">
    <source>
        <dbReference type="SAM" id="Phobius"/>
    </source>
</evidence>
<name>A0AAE7UQD4_9HYPH</name>
<accession>A0AAE7UQD4</accession>
<evidence type="ECO:0000256" key="3">
    <source>
        <dbReference type="ARBA" id="ARBA00022692"/>
    </source>
</evidence>
<gene>
    <name evidence="8" type="ORF">G6L72_21235</name>
    <name evidence="9" type="ORF">G6M88_21140</name>
</gene>
<dbReference type="Proteomes" id="UP000663912">
    <property type="component" value="Chromosome 2"/>
</dbReference>
<organism evidence="9 10">
    <name type="scientific">Agrobacterium rubi</name>
    <dbReference type="NCBI Taxonomy" id="28099"/>
    <lineage>
        <taxon>Bacteria</taxon>
        <taxon>Pseudomonadati</taxon>
        <taxon>Pseudomonadota</taxon>
        <taxon>Alphaproteobacteria</taxon>
        <taxon>Hyphomicrobiales</taxon>
        <taxon>Rhizobiaceae</taxon>
        <taxon>Rhizobium/Agrobacterium group</taxon>
        <taxon>Agrobacterium</taxon>
    </lineage>
</organism>
<feature type="domain" description="EamA" evidence="7">
    <location>
        <begin position="14"/>
        <end position="144"/>
    </location>
</feature>
<feature type="transmembrane region" description="Helical" evidence="6">
    <location>
        <begin position="247"/>
        <end position="268"/>
    </location>
</feature>
<feature type="transmembrane region" description="Helical" evidence="6">
    <location>
        <begin position="12"/>
        <end position="37"/>
    </location>
</feature>
<dbReference type="PANTHER" id="PTHR32322:SF2">
    <property type="entry name" value="EAMA DOMAIN-CONTAINING PROTEIN"/>
    <property type="match status" value="1"/>
</dbReference>
<sequence>MVNTPKRAGRLTASLIGAVGVILWATETMLVTLTTSIPPLQTVALAFMFSAAMSPAVWFLTGSHPLEAFRQPLRVWVFTVVSLVGYHSCIYYATQQAPPAAAALLQSTTPLMIVLGSAFLPGERLRWWHVIGALLGFVGVTLLVETGGEGASASSSFFYLALIGVAAGLWGLYSVVARTLPDVPSSTLGMFYAASAVITFAAHLLLESWVPPQPTEWLAVAGLGIFPMGLAIYFWDFGLKRGDIQALGAFSYVEPFIGAVLVALFTGATLSLSLFWSGLLVVTGAVIASAGLWRKTQATYPIATPSPLPQSWLNCVSAISSQADLDHATNCVIGRIVVIGRDYGDPRAHDREMKELLFALGCLVQIWDALQSEPEESAKPRAACTLVA</sequence>